<proteinExistence type="predicted"/>
<sequence length="402" mass="44921">MQWNASDLPFLDHSVGQDILVLPLPRPGYEHANGTEWEEFLRQNLYQDLEKYGNATARRVTLSALHTLMQRLTSREHLKTHAGLVVLRRGRAYLAKHSGMVGFVKTRITRNIERMLAGAAALGLTLPDTVFAYSGQDEAVCKHLSGACSHAPVFSHIKRYDHRRRRSVDSDVLIPHLGHTFNTTSHFPWPAKDPRALLRASLQSSMDAKRCMRTVLARLGATPNGSRLLDCGFVANNHHTYKMPESHMKKYMSMTQHARYRLVLNSAVMTQGDSPWIEYYYRSLTPGTHLLTYNATSVLGLVAEMQLRAMVDAAQHFAAKFITPEQKVRYWVAALRAYAARRRRSWAASRMAMKGLRPGSSKHRLGSASTSAILDALRRGTAARAPAVAARAAARARARAAS</sequence>
<protein>
    <recommendedName>
        <fullName evidence="3">Glycosyl transferase CAP10 domain-containing protein</fullName>
    </recommendedName>
</protein>
<dbReference type="InterPro" id="IPR051091">
    <property type="entry name" value="O-Glucosyltr/Glycosyltrsf_90"/>
</dbReference>
<dbReference type="EMBL" id="JAEHOC010000326">
    <property type="protein sequence ID" value="KAG2422008.1"/>
    <property type="molecule type" value="Genomic_DNA"/>
</dbReference>
<dbReference type="AlphaFoldDB" id="A0A835VQD6"/>
<evidence type="ECO:0000313" key="2">
    <source>
        <dbReference type="Proteomes" id="UP000650467"/>
    </source>
</evidence>
<reference evidence="1" key="1">
    <citation type="journal article" date="2020" name="bioRxiv">
        <title>Comparative genomics of Chlamydomonas.</title>
        <authorList>
            <person name="Craig R.J."/>
            <person name="Hasan A.R."/>
            <person name="Ness R.W."/>
            <person name="Keightley P.D."/>
        </authorList>
    </citation>
    <scope>NUCLEOTIDE SEQUENCE</scope>
    <source>
        <strain evidence="1">SAG 7.73</strain>
    </source>
</reference>
<dbReference type="PANTHER" id="PTHR12203">
    <property type="entry name" value="KDEL LYS-ASP-GLU-LEU CONTAINING - RELATED"/>
    <property type="match status" value="1"/>
</dbReference>
<dbReference type="OrthoDB" id="541052at2759"/>
<evidence type="ECO:0008006" key="3">
    <source>
        <dbReference type="Google" id="ProtNLM"/>
    </source>
</evidence>
<dbReference type="Proteomes" id="UP000650467">
    <property type="component" value="Unassembled WGS sequence"/>
</dbReference>
<accession>A0A835VQD6</accession>
<keyword evidence="2" id="KW-1185">Reference proteome</keyword>
<dbReference type="PANTHER" id="PTHR12203:SF35">
    <property type="entry name" value="PROTEIN O-GLUCOSYLTRANSFERASE 1"/>
    <property type="match status" value="1"/>
</dbReference>
<evidence type="ECO:0000313" key="1">
    <source>
        <dbReference type="EMBL" id="KAG2422008.1"/>
    </source>
</evidence>
<name>A0A835VQD6_CHLIN</name>
<gene>
    <name evidence="1" type="ORF">HXX76_016330</name>
</gene>
<organism evidence="1 2">
    <name type="scientific">Chlamydomonas incerta</name>
    <dbReference type="NCBI Taxonomy" id="51695"/>
    <lineage>
        <taxon>Eukaryota</taxon>
        <taxon>Viridiplantae</taxon>
        <taxon>Chlorophyta</taxon>
        <taxon>core chlorophytes</taxon>
        <taxon>Chlorophyceae</taxon>
        <taxon>CS clade</taxon>
        <taxon>Chlamydomonadales</taxon>
        <taxon>Chlamydomonadaceae</taxon>
        <taxon>Chlamydomonas</taxon>
    </lineage>
</organism>
<comment type="caution">
    <text evidence="1">The sequence shown here is derived from an EMBL/GenBank/DDBJ whole genome shotgun (WGS) entry which is preliminary data.</text>
</comment>